<dbReference type="Pfam" id="PF14087">
    <property type="entry name" value="DUF4267"/>
    <property type="match status" value="1"/>
</dbReference>
<feature type="transmembrane region" description="Helical" evidence="1">
    <location>
        <begin position="111"/>
        <end position="129"/>
    </location>
</feature>
<comment type="caution">
    <text evidence="2">The sequence shown here is derived from an EMBL/GenBank/DDBJ whole genome shotgun (WGS) entry which is preliminary data.</text>
</comment>
<keyword evidence="1" id="KW-0472">Membrane</keyword>
<proteinExistence type="predicted"/>
<dbReference type="EMBL" id="JAUEPO010000004">
    <property type="protein sequence ID" value="KAK3323186.1"/>
    <property type="molecule type" value="Genomic_DNA"/>
</dbReference>
<accession>A0AAE0IDR1</accession>
<feature type="transmembrane region" description="Helical" evidence="1">
    <location>
        <begin position="52"/>
        <end position="76"/>
    </location>
</feature>
<name>A0AAE0IDR1_9PEZI</name>
<keyword evidence="3" id="KW-1185">Reference proteome</keyword>
<protein>
    <submittedName>
        <fullName evidence="2">Uncharacterized protein</fullName>
    </submittedName>
</protein>
<keyword evidence="1" id="KW-0812">Transmembrane</keyword>
<evidence type="ECO:0000256" key="1">
    <source>
        <dbReference type="SAM" id="Phobius"/>
    </source>
</evidence>
<evidence type="ECO:0000313" key="3">
    <source>
        <dbReference type="Proteomes" id="UP001286456"/>
    </source>
</evidence>
<reference evidence="2" key="1">
    <citation type="journal article" date="2023" name="Mol. Phylogenet. Evol.">
        <title>Genome-scale phylogeny and comparative genomics of the fungal order Sordariales.</title>
        <authorList>
            <person name="Hensen N."/>
            <person name="Bonometti L."/>
            <person name="Westerberg I."/>
            <person name="Brannstrom I.O."/>
            <person name="Guillou S."/>
            <person name="Cros-Aarteil S."/>
            <person name="Calhoun S."/>
            <person name="Haridas S."/>
            <person name="Kuo A."/>
            <person name="Mondo S."/>
            <person name="Pangilinan J."/>
            <person name="Riley R."/>
            <person name="LaButti K."/>
            <person name="Andreopoulos B."/>
            <person name="Lipzen A."/>
            <person name="Chen C."/>
            <person name="Yan M."/>
            <person name="Daum C."/>
            <person name="Ng V."/>
            <person name="Clum A."/>
            <person name="Steindorff A."/>
            <person name="Ohm R.A."/>
            <person name="Martin F."/>
            <person name="Silar P."/>
            <person name="Natvig D.O."/>
            <person name="Lalanne C."/>
            <person name="Gautier V."/>
            <person name="Ament-Velasquez S.L."/>
            <person name="Kruys A."/>
            <person name="Hutchinson M.I."/>
            <person name="Powell A.J."/>
            <person name="Barry K."/>
            <person name="Miller A.N."/>
            <person name="Grigoriev I.V."/>
            <person name="Debuchy R."/>
            <person name="Gladieux P."/>
            <person name="Hiltunen Thoren M."/>
            <person name="Johannesson H."/>
        </authorList>
    </citation>
    <scope>NUCLEOTIDE SEQUENCE</scope>
    <source>
        <strain evidence="2">SMH4131-1</strain>
    </source>
</reference>
<evidence type="ECO:0000313" key="2">
    <source>
        <dbReference type="EMBL" id="KAK3323186.1"/>
    </source>
</evidence>
<feature type="transmembrane region" description="Helical" evidence="1">
    <location>
        <begin position="83"/>
        <end position="105"/>
    </location>
</feature>
<dbReference type="InterPro" id="IPR025363">
    <property type="entry name" value="DUF4267"/>
</dbReference>
<keyword evidence="1" id="KW-1133">Transmembrane helix</keyword>
<gene>
    <name evidence="2" type="ORF">B0T19DRAFT_442685</name>
</gene>
<sequence length="138" mass="14097">MAISQLPALKFGANAIATIFVAFGINAIVRPANALTFFEPFSVPSDPNDAKTIAGLLAVYGARDIFMGLAIYAAAFLGTTRSLGWTVVAASAVAGFDGFVCYAHGGGQWSHWGYAPIVGVLGGLLTGLLDGGNSGKSQ</sequence>
<dbReference type="Proteomes" id="UP001286456">
    <property type="component" value="Unassembled WGS sequence"/>
</dbReference>
<feature type="transmembrane region" description="Helical" evidence="1">
    <location>
        <begin position="12"/>
        <end position="32"/>
    </location>
</feature>
<organism evidence="2 3">
    <name type="scientific">Cercophora scortea</name>
    <dbReference type="NCBI Taxonomy" id="314031"/>
    <lineage>
        <taxon>Eukaryota</taxon>
        <taxon>Fungi</taxon>
        <taxon>Dikarya</taxon>
        <taxon>Ascomycota</taxon>
        <taxon>Pezizomycotina</taxon>
        <taxon>Sordariomycetes</taxon>
        <taxon>Sordariomycetidae</taxon>
        <taxon>Sordariales</taxon>
        <taxon>Lasiosphaeriaceae</taxon>
        <taxon>Cercophora</taxon>
    </lineage>
</organism>
<reference evidence="2" key="2">
    <citation type="submission" date="2023-06" db="EMBL/GenBank/DDBJ databases">
        <authorList>
            <consortium name="Lawrence Berkeley National Laboratory"/>
            <person name="Haridas S."/>
            <person name="Hensen N."/>
            <person name="Bonometti L."/>
            <person name="Westerberg I."/>
            <person name="Brannstrom I.O."/>
            <person name="Guillou S."/>
            <person name="Cros-Aarteil S."/>
            <person name="Calhoun S."/>
            <person name="Kuo A."/>
            <person name="Mondo S."/>
            <person name="Pangilinan J."/>
            <person name="Riley R."/>
            <person name="Labutti K."/>
            <person name="Andreopoulos B."/>
            <person name="Lipzen A."/>
            <person name="Chen C."/>
            <person name="Yanf M."/>
            <person name="Daum C."/>
            <person name="Ng V."/>
            <person name="Clum A."/>
            <person name="Steindorff A."/>
            <person name="Ohm R."/>
            <person name="Martin F."/>
            <person name="Silar P."/>
            <person name="Natvig D."/>
            <person name="Lalanne C."/>
            <person name="Gautier V."/>
            <person name="Ament-Velasquez S.L."/>
            <person name="Kruys A."/>
            <person name="Hutchinson M.I."/>
            <person name="Powell A.J."/>
            <person name="Barry K."/>
            <person name="Miller A.N."/>
            <person name="Grigoriev I.V."/>
            <person name="Debuchy R."/>
            <person name="Gladieux P."/>
            <person name="Thoren M.H."/>
            <person name="Johannesson H."/>
        </authorList>
    </citation>
    <scope>NUCLEOTIDE SEQUENCE</scope>
    <source>
        <strain evidence="2">SMH4131-1</strain>
    </source>
</reference>
<dbReference type="AlphaFoldDB" id="A0AAE0IDR1"/>